<feature type="transmembrane region" description="Helical" evidence="1">
    <location>
        <begin position="31"/>
        <end position="48"/>
    </location>
</feature>
<accession>A0A918DWK3</accession>
<evidence type="ECO:0000313" key="3">
    <source>
        <dbReference type="Proteomes" id="UP000641932"/>
    </source>
</evidence>
<sequence>MLLETIGFAVIGIAVAFGATRALADRLPSPLLVSGTGACAALLGGWVARTVFGAGHAPITFALAAAVSVALVTLLIKPKGRARPPAGAGPARA</sequence>
<dbReference type="RefSeq" id="WP_189131253.1">
    <property type="nucleotide sequence ID" value="NZ_BMMS01000007.1"/>
</dbReference>
<feature type="transmembrane region" description="Helical" evidence="1">
    <location>
        <begin position="54"/>
        <end position="76"/>
    </location>
</feature>
<reference evidence="2" key="1">
    <citation type="journal article" date="2014" name="Int. J. Syst. Evol. Microbiol.">
        <title>Complete genome sequence of Corynebacterium casei LMG S-19264T (=DSM 44701T), isolated from a smear-ripened cheese.</title>
        <authorList>
            <consortium name="US DOE Joint Genome Institute (JGI-PGF)"/>
            <person name="Walter F."/>
            <person name="Albersmeier A."/>
            <person name="Kalinowski J."/>
            <person name="Ruckert C."/>
        </authorList>
    </citation>
    <scope>NUCLEOTIDE SEQUENCE</scope>
    <source>
        <strain evidence="2">CGMCC 4.7201</strain>
    </source>
</reference>
<reference evidence="2" key="2">
    <citation type="submission" date="2020-09" db="EMBL/GenBank/DDBJ databases">
        <authorList>
            <person name="Sun Q."/>
            <person name="Zhou Y."/>
        </authorList>
    </citation>
    <scope>NUCLEOTIDE SEQUENCE</scope>
    <source>
        <strain evidence="2">CGMCC 4.7201</strain>
    </source>
</reference>
<feature type="transmembrane region" description="Helical" evidence="1">
    <location>
        <begin position="6"/>
        <end position="24"/>
    </location>
</feature>
<dbReference type="Proteomes" id="UP000641932">
    <property type="component" value="Unassembled WGS sequence"/>
</dbReference>
<evidence type="ECO:0000313" key="2">
    <source>
        <dbReference type="EMBL" id="GGO85841.1"/>
    </source>
</evidence>
<organism evidence="2 3">
    <name type="scientific">Wenjunlia tyrosinilytica</name>
    <dbReference type="NCBI Taxonomy" id="1544741"/>
    <lineage>
        <taxon>Bacteria</taxon>
        <taxon>Bacillati</taxon>
        <taxon>Actinomycetota</taxon>
        <taxon>Actinomycetes</taxon>
        <taxon>Kitasatosporales</taxon>
        <taxon>Streptomycetaceae</taxon>
        <taxon>Wenjunlia</taxon>
    </lineage>
</organism>
<dbReference type="AlphaFoldDB" id="A0A918DWK3"/>
<keyword evidence="1" id="KW-0812">Transmembrane</keyword>
<keyword evidence="1" id="KW-0472">Membrane</keyword>
<name>A0A918DWK3_9ACTN</name>
<protein>
    <submittedName>
        <fullName evidence="2">Uncharacterized protein</fullName>
    </submittedName>
</protein>
<proteinExistence type="predicted"/>
<keyword evidence="1" id="KW-1133">Transmembrane helix</keyword>
<dbReference type="EMBL" id="BMMS01000007">
    <property type="protein sequence ID" value="GGO85841.1"/>
    <property type="molecule type" value="Genomic_DNA"/>
</dbReference>
<comment type="caution">
    <text evidence="2">The sequence shown here is derived from an EMBL/GenBank/DDBJ whole genome shotgun (WGS) entry which is preliminary data.</text>
</comment>
<evidence type="ECO:0000256" key="1">
    <source>
        <dbReference type="SAM" id="Phobius"/>
    </source>
</evidence>
<keyword evidence="3" id="KW-1185">Reference proteome</keyword>
<gene>
    <name evidence="2" type="ORF">GCM10012280_20560</name>
</gene>